<dbReference type="RefSeq" id="WP_345337595.1">
    <property type="nucleotide sequence ID" value="NZ_BAABJZ010000107.1"/>
</dbReference>
<dbReference type="InterPro" id="IPR006148">
    <property type="entry name" value="Glc/Gal-6P_isomerase"/>
</dbReference>
<evidence type="ECO:0000256" key="1">
    <source>
        <dbReference type="ARBA" id="ARBA00000832"/>
    </source>
</evidence>
<dbReference type="Proteomes" id="UP001499988">
    <property type="component" value="Unassembled WGS sequence"/>
</dbReference>
<sequence length="230" mass="24435">MTMPNMHTFVTGAELVSELATKITAQLAAAIAERGSASLFVSGGGTPLPLFKAMNQIDIDWSKVNVSLVDERWVAPDHADSNDRLVRDNLIQNKAADANYVSPVTGHATPEEGLVEATARLSAFGQPFDVVILGMGGDGHTASLFPCCEQLDEGFNTDALLLATHPTKAPHARITLSLKAILAARHTYLHIAGQGKKDVLDAALAGTDATELPIRAVLQQAPVDVYWSEA</sequence>
<comment type="catalytic activity">
    <reaction evidence="1 7">
        <text>6-phospho-D-glucono-1,5-lactone + H2O = 6-phospho-D-gluconate + H(+)</text>
        <dbReference type="Rhea" id="RHEA:12556"/>
        <dbReference type="ChEBI" id="CHEBI:15377"/>
        <dbReference type="ChEBI" id="CHEBI:15378"/>
        <dbReference type="ChEBI" id="CHEBI:57955"/>
        <dbReference type="ChEBI" id="CHEBI:58759"/>
        <dbReference type="EC" id="3.1.1.31"/>
    </reaction>
</comment>
<keyword evidence="7" id="KW-0378">Hydrolase</keyword>
<proteinExistence type="inferred from homology"/>
<organism evidence="9 10">
    <name type="scientific">Ferrimonas pelagia</name>
    <dbReference type="NCBI Taxonomy" id="1177826"/>
    <lineage>
        <taxon>Bacteria</taxon>
        <taxon>Pseudomonadati</taxon>
        <taxon>Pseudomonadota</taxon>
        <taxon>Gammaproteobacteria</taxon>
        <taxon>Alteromonadales</taxon>
        <taxon>Ferrimonadaceae</taxon>
        <taxon>Ferrimonas</taxon>
    </lineage>
</organism>
<comment type="pathway">
    <text evidence="3 7">Carbohydrate degradation; pentose phosphate pathway; D-ribulose 5-phosphate from D-glucose 6-phosphate (oxidative stage): step 2/3.</text>
</comment>
<feature type="domain" description="Glucosamine/galactosamine-6-phosphate isomerase" evidence="8">
    <location>
        <begin position="13"/>
        <end position="227"/>
    </location>
</feature>
<dbReference type="InterPro" id="IPR037171">
    <property type="entry name" value="NagB/RpiA_transferase-like"/>
</dbReference>
<gene>
    <name evidence="7 9" type="primary">pgl</name>
    <name evidence="9" type="ORF">GCM10023333_43130</name>
</gene>
<comment type="similarity">
    <text evidence="4 7">Belongs to the glucosamine/galactosamine-6-phosphate isomerase family. 6-phosphogluconolactonase subfamily.</text>
</comment>
<dbReference type="NCBIfam" id="TIGR01198">
    <property type="entry name" value="pgl"/>
    <property type="match status" value="1"/>
</dbReference>
<dbReference type="PANTHER" id="PTHR11054:SF0">
    <property type="entry name" value="6-PHOSPHOGLUCONOLACTONASE"/>
    <property type="match status" value="1"/>
</dbReference>
<evidence type="ECO:0000313" key="9">
    <source>
        <dbReference type="EMBL" id="GAA4904148.1"/>
    </source>
</evidence>
<evidence type="ECO:0000256" key="3">
    <source>
        <dbReference type="ARBA" id="ARBA00004961"/>
    </source>
</evidence>
<reference evidence="10" key="1">
    <citation type="journal article" date="2019" name="Int. J. Syst. Evol. Microbiol.">
        <title>The Global Catalogue of Microorganisms (GCM) 10K type strain sequencing project: providing services to taxonomists for standard genome sequencing and annotation.</title>
        <authorList>
            <consortium name="The Broad Institute Genomics Platform"/>
            <consortium name="The Broad Institute Genome Sequencing Center for Infectious Disease"/>
            <person name="Wu L."/>
            <person name="Ma J."/>
        </authorList>
    </citation>
    <scope>NUCLEOTIDE SEQUENCE [LARGE SCALE GENOMIC DNA]</scope>
    <source>
        <strain evidence="10">JCM 18401</strain>
    </source>
</reference>
<dbReference type="CDD" id="cd01400">
    <property type="entry name" value="6PGL"/>
    <property type="match status" value="1"/>
</dbReference>
<evidence type="ECO:0000259" key="8">
    <source>
        <dbReference type="Pfam" id="PF01182"/>
    </source>
</evidence>
<evidence type="ECO:0000256" key="4">
    <source>
        <dbReference type="ARBA" id="ARBA00010662"/>
    </source>
</evidence>
<dbReference type="SUPFAM" id="SSF100950">
    <property type="entry name" value="NagB/RpiA/CoA transferase-like"/>
    <property type="match status" value="1"/>
</dbReference>
<dbReference type="Pfam" id="PF01182">
    <property type="entry name" value="Glucosamine_iso"/>
    <property type="match status" value="1"/>
</dbReference>
<comment type="function">
    <text evidence="2 7">Hydrolysis of 6-phosphogluconolactone to 6-phosphogluconate.</text>
</comment>
<evidence type="ECO:0000256" key="5">
    <source>
        <dbReference type="ARBA" id="ARBA00013198"/>
    </source>
</evidence>
<evidence type="ECO:0000256" key="6">
    <source>
        <dbReference type="ARBA" id="ARBA00020337"/>
    </source>
</evidence>
<evidence type="ECO:0000256" key="2">
    <source>
        <dbReference type="ARBA" id="ARBA00002681"/>
    </source>
</evidence>
<accession>A0ABP9FJR4</accession>
<protein>
    <recommendedName>
        <fullName evidence="6 7">6-phosphogluconolactonase</fullName>
        <shortName evidence="7">6PGL</shortName>
        <ecNumber evidence="5 7">3.1.1.31</ecNumber>
    </recommendedName>
</protein>
<comment type="caution">
    <text evidence="9">The sequence shown here is derived from an EMBL/GenBank/DDBJ whole genome shotgun (WGS) entry which is preliminary data.</text>
</comment>
<dbReference type="PANTHER" id="PTHR11054">
    <property type="entry name" value="6-PHOSPHOGLUCONOLACTONASE"/>
    <property type="match status" value="1"/>
</dbReference>
<dbReference type="InterPro" id="IPR039104">
    <property type="entry name" value="6PGL"/>
</dbReference>
<dbReference type="EC" id="3.1.1.31" evidence="5 7"/>
<dbReference type="EMBL" id="BAABJZ010000107">
    <property type="protein sequence ID" value="GAA4904148.1"/>
    <property type="molecule type" value="Genomic_DNA"/>
</dbReference>
<name>A0ABP9FJR4_9GAMM</name>
<dbReference type="Gene3D" id="3.40.50.1360">
    <property type="match status" value="1"/>
</dbReference>
<evidence type="ECO:0000256" key="7">
    <source>
        <dbReference type="RuleBase" id="RU365095"/>
    </source>
</evidence>
<keyword evidence="10" id="KW-1185">Reference proteome</keyword>
<dbReference type="InterPro" id="IPR005900">
    <property type="entry name" value="6-phosphogluconolactonase_DevB"/>
</dbReference>
<evidence type="ECO:0000313" key="10">
    <source>
        <dbReference type="Proteomes" id="UP001499988"/>
    </source>
</evidence>